<sequence>MSRPLYVFDMDETLINADCAMIWNAFMVEKGIANQPGFIEQDQRLMRLYAEGKMNMEDYLEFSMAPVANMPIEQVSALVDECVETRILAKQFRQSKSLIEQLSRDGIDMVMISASVTFLVAAVGRRLGIGNALGIDLVVRDNRYTAEVDGVASYREGKVTRLKQWLNAQPQSYSEIHFYSDSINDLPLCEYADYAYLVNPCPQLKAHADRPNWTLLHWD</sequence>
<reference evidence="4 5" key="1">
    <citation type="journal article" date="2012" name="Int. J. Syst. Evol. Microbiol.">
        <title>Vibrio caribbeanicus sp. nov., isolated from the marine sponge Scleritoderma cyanea.</title>
        <authorList>
            <person name="Hoffmann M."/>
            <person name="Monday S.R."/>
            <person name="Allard M.W."/>
            <person name="Strain E.A."/>
            <person name="Whittaker P."/>
            <person name="Naum M."/>
            <person name="McCarthy P.J."/>
            <person name="Lopez J.V."/>
            <person name="Fischer M."/>
            <person name="Brown E.W."/>
        </authorList>
    </citation>
    <scope>NUCLEOTIDE SEQUENCE [LARGE SCALE GENOMIC DNA]</scope>
    <source>
        <strain evidence="5">DSMZ 21326</strain>
    </source>
</reference>
<dbReference type="Gene3D" id="3.40.50.1000">
    <property type="entry name" value="HAD superfamily/HAD-like"/>
    <property type="match status" value="1"/>
</dbReference>
<dbReference type="SUPFAM" id="SSF56784">
    <property type="entry name" value="HAD-like"/>
    <property type="match status" value="1"/>
</dbReference>
<evidence type="ECO:0000313" key="4">
    <source>
        <dbReference type="EMBL" id="EGA71404.1"/>
    </source>
</evidence>
<evidence type="ECO:0000256" key="3">
    <source>
        <dbReference type="ARBA" id="ARBA00022842"/>
    </source>
</evidence>
<dbReference type="InterPro" id="IPR023214">
    <property type="entry name" value="HAD_sf"/>
</dbReference>
<dbReference type="InterPro" id="IPR036412">
    <property type="entry name" value="HAD-like_sf"/>
</dbReference>
<organism evidence="4 5">
    <name type="scientific">Vibrio sinaloensis DSM 21326</name>
    <dbReference type="NCBI Taxonomy" id="945550"/>
    <lineage>
        <taxon>Bacteria</taxon>
        <taxon>Pseudomonadati</taxon>
        <taxon>Pseudomonadota</taxon>
        <taxon>Gammaproteobacteria</taxon>
        <taxon>Vibrionales</taxon>
        <taxon>Vibrionaceae</taxon>
        <taxon>Vibrio</taxon>
        <taxon>Vibrio oreintalis group</taxon>
    </lineage>
</organism>
<comment type="caution">
    <text evidence="4">The sequence shown here is derived from an EMBL/GenBank/DDBJ whole genome shotgun (WGS) entry which is preliminary data.</text>
</comment>
<protein>
    <submittedName>
        <fullName evidence="4">Phosphoserine phosphatase</fullName>
    </submittedName>
</protein>
<gene>
    <name evidence="4" type="ORF">VISI1226_11496</name>
</gene>
<dbReference type="GeneID" id="95567932"/>
<dbReference type="GO" id="GO:0046872">
    <property type="term" value="F:metal ion binding"/>
    <property type="evidence" value="ECO:0007669"/>
    <property type="project" value="UniProtKB-KW"/>
</dbReference>
<dbReference type="InterPro" id="IPR050582">
    <property type="entry name" value="HAD-like_SerB"/>
</dbReference>
<name>E8M398_PHOS4</name>
<dbReference type="OrthoDB" id="9784466at2"/>
<dbReference type="PANTHER" id="PTHR43344">
    <property type="entry name" value="PHOSPHOSERINE PHOSPHATASE"/>
    <property type="match status" value="1"/>
</dbReference>
<evidence type="ECO:0000256" key="1">
    <source>
        <dbReference type="ARBA" id="ARBA00022723"/>
    </source>
</evidence>
<accession>E8M398</accession>
<evidence type="ECO:0000256" key="2">
    <source>
        <dbReference type="ARBA" id="ARBA00022801"/>
    </source>
</evidence>
<proteinExistence type="predicted"/>
<dbReference type="Gene3D" id="1.20.1440.100">
    <property type="entry name" value="SG protein - dephosphorylation function"/>
    <property type="match status" value="1"/>
</dbReference>
<dbReference type="PANTHER" id="PTHR43344:SF13">
    <property type="entry name" value="PHOSPHATASE RV3661-RELATED"/>
    <property type="match status" value="1"/>
</dbReference>
<keyword evidence="3" id="KW-0460">Magnesium</keyword>
<dbReference type="NCBIfam" id="TIGR01490">
    <property type="entry name" value="HAD-SF-IB-hyp1"/>
    <property type="match status" value="1"/>
</dbReference>
<dbReference type="NCBIfam" id="TIGR01488">
    <property type="entry name" value="HAD-SF-IB"/>
    <property type="match status" value="1"/>
</dbReference>
<evidence type="ECO:0000313" key="5">
    <source>
        <dbReference type="Proteomes" id="UP000006228"/>
    </source>
</evidence>
<keyword evidence="1" id="KW-0479">Metal-binding</keyword>
<dbReference type="InterPro" id="IPR006385">
    <property type="entry name" value="HAD_hydro_SerB1"/>
</dbReference>
<keyword evidence="2" id="KW-0378">Hydrolase</keyword>
<dbReference type="AlphaFoldDB" id="E8M398"/>
<dbReference type="Proteomes" id="UP000006228">
    <property type="component" value="Unassembled WGS sequence"/>
</dbReference>
<dbReference type="Pfam" id="PF12710">
    <property type="entry name" value="HAD"/>
    <property type="match status" value="1"/>
</dbReference>
<dbReference type="EMBL" id="AEVT01000018">
    <property type="protein sequence ID" value="EGA71404.1"/>
    <property type="molecule type" value="Genomic_DNA"/>
</dbReference>
<dbReference type="RefSeq" id="WP_008073919.1">
    <property type="nucleotide sequence ID" value="NZ_AEVT01000018.1"/>
</dbReference>
<dbReference type="CDD" id="cd02612">
    <property type="entry name" value="HAD_PGPPase"/>
    <property type="match status" value="1"/>
</dbReference>
<dbReference type="GO" id="GO:0016787">
    <property type="term" value="F:hydrolase activity"/>
    <property type="evidence" value="ECO:0007669"/>
    <property type="project" value="UniProtKB-KW"/>
</dbReference>
<dbReference type="eggNOG" id="COG0560">
    <property type="taxonomic scope" value="Bacteria"/>
</dbReference>